<feature type="transmembrane region" description="Helical" evidence="6">
    <location>
        <begin position="542"/>
        <end position="563"/>
    </location>
</feature>
<dbReference type="PROSITE" id="PS00061">
    <property type="entry name" value="ADH_SHORT"/>
    <property type="match status" value="1"/>
</dbReference>
<dbReference type="SUPFAM" id="SSF103473">
    <property type="entry name" value="MFS general substrate transporter"/>
    <property type="match status" value="1"/>
</dbReference>
<gene>
    <name evidence="8" type="ORF">TRUGW13939_06444</name>
</gene>
<evidence type="ECO:0000259" key="7">
    <source>
        <dbReference type="PROSITE" id="PS50850"/>
    </source>
</evidence>
<feature type="transmembrane region" description="Helical" evidence="6">
    <location>
        <begin position="575"/>
        <end position="597"/>
    </location>
</feature>
<organism evidence="8 9">
    <name type="scientific">Talaromyces rugulosus</name>
    <name type="common">Penicillium rugulosum</name>
    <dbReference type="NCBI Taxonomy" id="121627"/>
    <lineage>
        <taxon>Eukaryota</taxon>
        <taxon>Fungi</taxon>
        <taxon>Dikarya</taxon>
        <taxon>Ascomycota</taxon>
        <taxon>Pezizomycotina</taxon>
        <taxon>Eurotiomycetes</taxon>
        <taxon>Eurotiomycetidae</taxon>
        <taxon>Eurotiales</taxon>
        <taxon>Trichocomaceae</taxon>
        <taxon>Talaromyces</taxon>
        <taxon>Talaromyces sect. Islandici</taxon>
    </lineage>
</organism>
<keyword evidence="3" id="KW-0521">NADP</keyword>
<keyword evidence="5 6" id="KW-0472">Membrane</keyword>
<feature type="transmembrane region" description="Helical" evidence="6">
    <location>
        <begin position="646"/>
        <end position="670"/>
    </location>
</feature>
<dbReference type="PROSITE" id="PS50850">
    <property type="entry name" value="MFS"/>
    <property type="match status" value="1"/>
</dbReference>
<dbReference type="SUPFAM" id="SSF51735">
    <property type="entry name" value="NAD(P)-binding Rossmann-fold domains"/>
    <property type="match status" value="1"/>
</dbReference>
<dbReference type="AlphaFoldDB" id="A0A7H8QYZ6"/>
<dbReference type="GO" id="GO:0022857">
    <property type="term" value="F:transmembrane transporter activity"/>
    <property type="evidence" value="ECO:0007669"/>
    <property type="project" value="InterPro"/>
</dbReference>
<dbReference type="Pfam" id="PF00106">
    <property type="entry name" value="adh_short"/>
    <property type="match status" value="1"/>
</dbReference>
<dbReference type="PANTHER" id="PTHR23502:SF181">
    <property type="entry name" value="MAJOR FACILITATOR SUPERFAMILY (MFS) PROFILE DOMAIN-CONTAINING PROTEIN"/>
    <property type="match status" value="1"/>
</dbReference>
<comment type="subcellular location">
    <subcellularLocation>
        <location evidence="1">Membrane</location>
        <topology evidence="1">Multi-pass membrane protein</topology>
    </subcellularLocation>
</comment>
<name>A0A7H8QYZ6_TALRU</name>
<evidence type="ECO:0000256" key="2">
    <source>
        <dbReference type="ARBA" id="ARBA00022692"/>
    </source>
</evidence>
<evidence type="ECO:0000256" key="6">
    <source>
        <dbReference type="SAM" id="Phobius"/>
    </source>
</evidence>
<feature type="transmembrane region" description="Helical" evidence="6">
    <location>
        <begin position="621"/>
        <end position="640"/>
    </location>
</feature>
<protein>
    <recommendedName>
        <fullName evidence="7">Major facilitator superfamily (MFS) profile domain-containing protein</fullName>
    </recommendedName>
</protein>
<dbReference type="PANTHER" id="PTHR23502">
    <property type="entry name" value="MAJOR FACILITATOR SUPERFAMILY"/>
    <property type="match status" value="1"/>
</dbReference>
<evidence type="ECO:0000313" key="8">
    <source>
        <dbReference type="EMBL" id="QKX59312.1"/>
    </source>
</evidence>
<dbReference type="InterPro" id="IPR002347">
    <property type="entry name" value="SDR_fam"/>
</dbReference>
<dbReference type="PRINTS" id="PR00080">
    <property type="entry name" value="SDRFAMILY"/>
</dbReference>
<dbReference type="GeneID" id="55993939"/>
<accession>A0A7H8QYZ6</accession>
<dbReference type="GO" id="GO:0005886">
    <property type="term" value="C:plasma membrane"/>
    <property type="evidence" value="ECO:0007669"/>
    <property type="project" value="TreeGrafter"/>
</dbReference>
<dbReference type="Gene3D" id="3.40.50.720">
    <property type="entry name" value="NAD(P)-binding Rossmann-like Domain"/>
    <property type="match status" value="1"/>
</dbReference>
<dbReference type="InterPro" id="IPR020904">
    <property type="entry name" value="Sc_DH/Rdtase_CS"/>
</dbReference>
<dbReference type="InterPro" id="IPR020846">
    <property type="entry name" value="MFS_dom"/>
</dbReference>
<dbReference type="Gene3D" id="1.20.1250.20">
    <property type="entry name" value="MFS general substrate transporter like domains"/>
    <property type="match status" value="1"/>
</dbReference>
<dbReference type="EMBL" id="CP055900">
    <property type="protein sequence ID" value="QKX59312.1"/>
    <property type="molecule type" value="Genomic_DNA"/>
</dbReference>
<feature type="transmembrane region" description="Helical" evidence="6">
    <location>
        <begin position="341"/>
        <end position="363"/>
    </location>
</feature>
<proteinExistence type="predicted"/>
<feature type="transmembrane region" description="Helical" evidence="6">
    <location>
        <begin position="708"/>
        <end position="734"/>
    </location>
</feature>
<reference evidence="9" key="1">
    <citation type="submission" date="2020-06" db="EMBL/GenBank/DDBJ databases">
        <title>A chromosome-scale genome assembly of Talaromyces rugulosus W13939.</title>
        <authorList>
            <person name="Wang B."/>
            <person name="Guo L."/>
            <person name="Ye K."/>
            <person name="Wang L."/>
        </authorList>
    </citation>
    <scope>NUCLEOTIDE SEQUENCE [LARGE SCALE GENOMIC DNA]</scope>
    <source>
        <strain evidence="9">W13939</strain>
    </source>
</reference>
<dbReference type="KEGG" id="trg:TRUGW13939_06444"/>
<dbReference type="PRINTS" id="PR00081">
    <property type="entry name" value="GDHRDH"/>
</dbReference>
<evidence type="ECO:0000256" key="1">
    <source>
        <dbReference type="ARBA" id="ARBA00004141"/>
    </source>
</evidence>
<feature type="transmembrane region" description="Helical" evidence="6">
    <location>
        <begin position="458"/>
        <end position="478"/>
    </location>
</feature>
<dbReference type="CDD" id="cd05233">
    <property type="entry name" value="SDR_c"/>
    <property type="match status" value="1"/>
</dbReference>
<dbReference type="Pfam" id="PF07690">
    <property type="entry name" value="MFS_1"/>
    <property type="match status" value="1"/>
</dbReference>
<dbReference type="InterPro" id="IPR036291">
    <property type="entry name" value="NAD(P)-bd_dom_sf"/>
</dbReference>
<dbReference type="InterPro" id="IPR011701">
    <property type="entry name" value="MFS"/>
</dbReference>
<keyword evidence="2 6" id="KW-0812">Transmembrane</keyword>
<evidence type="ECO:0000313" key="9">
    <source>
        <dbReference type="Proteomes" id="UP000509510"/>
    </source>
</evidence>
<dbReference type="OrthoDB" id="2585655at2759"/>
<evidence type="ECO:0000256" key="4">
    <source>
        <dbReference type="ARBA" id="ARBA00022989"/>
    </source>
</evidence>
<sequence>MSSSLSVPLRPSRSLSGKVAIVTGAGSAGDEIGNGRAIAILLAEDGASVVCVDRELSAAQRTVEMIIGEGKGAATAVNGDVSSEDDCRRIVEVAIERFSRLDILVNNVGIMGARGQAPDVDVAEWARSLEVNVTSMMLMAKYAIPAMRKNEPGDGNIRGSIVNMGSVAGLQGGTPSLLYPTSKGAVVNMTRAMAAQHGREGIRVNCVCPGMLYTPMMYLAGGGMASEVREARCKRSLLQTEGNAWDCADISIMASKTDQDGQMFEQVEDVELKSTVHNPRANLVPRPSEDEGDPLNWPMKLKVLILIQVCWLAFLGTWNTAAINPGYSALAEDLGVSEIQASYQTTIAVALNGLGPFIWIPLANVFGRRFVYLLTTFIGFVTALGCGFVHSFGALVGIRAINGLFPVSMALGPATVTDLFFYHQRGRALGLFTVMLTSGSHLAALFGGPVVKFLGWRWVFWITAAMNFFTLVILVVALPETMYYKPRTYSDTNIHAPKLTRAKYRQLLRPWTSFPGVRLKAKHVIIPAFRIALYPSVLFPSLYYASQYCFAAIFPAVTYSIILKQRFGWNSFESGLAYGGTMTIGSLAGELLAGRIIDNIIRRESKRLGVSNPPPEVRFKGLWTGAILVPAGLLIFGFTMQYKTHWVGPLAGMFLGIFGIQIVATVCYTYSIDSYRVEGSEVAQFFNFCRQSTSCTIAFYAVRLCESIGYQFAFLMFALVGSVLAFAPVLWLMWKGEYIREKLGRPTDVSVAEEIISDYNLVYRNRTRE</sequence>
<feature type="transmembrane region" description="Helical" evidence="6">
    <location>
        <begin position="370"/>
        <end position="398"/>
    </location>
</feature>
<dbReference type="InterPro" id="IPR036259">
    <property type="entry name" value="MFS_trans_sf"/>
</dbReference>
<feature type="transmembrane region" description="Helical" evidence="6">
    <location>
        <begin position="428"/>
        <end position="446"/>
    </location>
</feature>
<dbReference type="GO" id="GO:0016491">
    <property type="term" value="F:oxidoreductase activity"/>
    <property type="evidence" value="ECO:0007669"/>
    <property type="project" value="UniProtKB-ARBA"/>
</dbReference>
<keyword evidence="4 6" id="KW-1133">Transmembrane helix</keyword>
<keyword evidence="9" id="KW-1185">Reference proteome</keyword>
<dbReference type="FunFam" id="3.40.50.720:FF:000084">
    <property type="entry name" value="Short-chain dehydrogenase reductase"/>
    <property type="match status" value="1"/>
</dbReference>
<dbReference type="RefSeq" id="XP_035345490.1">
    <property type="nucleotide sequence ID" value="XM_035489597.1"/>
</dbReference>
<evidence type="ECO:0000256" key="3">
    <source>
        <dbReference type="ARBA" id="ARBA00022857"/>
    </source>
</evidence>
<feature type="domain" description="Major facilitator superfamily (MFS) profile" evidence="7">
    <location>
        <begin position="305"/>
        <end position="739"/>
    </location>
</feature>
<evidence type="ECO:0000256" key="5">
    <source>
        <dbReference type="ARBA" id="ARBA00023136"/>
    </source>
</evidence>
<feature type="transmembrane region" description="Helical" evidence="6">
    <location>
        <begin position="303"/>
        <end position="321"/>
    </location>
</feature>
<dbReference type="Proteomes" id="UP000509510">
    <property type="component" value="Chromosome III"/>
</dbReference>